<proteinExistence type="predicted"/>
<evidence type="ECO:0000313" key="2">
    <source>
        <dbReference type="Proteomes" id="UP001152795"/>
    </source>
</evidence>
<dbReference type="AlphaFoldDB" id="A0A7D9IC30"/>
<name>A0A7D9IC30_PARCT</name>
<accession>A0A7D9IC30</accession>
<feature type="non-terminal residue" evidence="1">
    <location>
        <position position="1"/>
    </location>
</feature>
<gene>
    <name evidence="1" type="ORF">PACLA_8A029967</name>
</gene>
<reference evidence="1" key="1">
    <citation type="submission" date="2020-04" db="EMBL/GenBank/DDBJ databases">
        <authorList>
            <person name="Alioto T."/>
            <person name="Alioto T."/>
            <person name="Gomez Garrido J."/>
        </authorList>
    </citation>
    <scope>NUCLEOTIDE SEQUENCE</scope>
    <source>
        <strain evidence="1">A484AB</strain>
    </source>
</reference>
<evidence type="ECO:0000313" key="1">
    <source>
        <dbReference type="EMBL" id="CAB4005944.1"/>
    </source>
</evidence>
<organism evidence="1 2">
    <name type="scientific">Paramuricea clavata</name>
    <name type="common">Red gorgonian</name>
    <name type="synonym">Violescent sea-whip</name>
    <dbReference type="NCBI Taxonomy" id="317549"/>
    <lineage>
        <taxon>Eukaryota</taxon>
        <taxon>Metazoa</taxon>
        <taxon>Cnidaria</taxon>
        <taxon>Anthozoa</taxon>
        <taxon>Octocorallia</taxon>
        <taxon>Malacalcyonacea</taxon>
        <taxon>Plexauridae</taxon>
        <taxon>Paramuricea</taxon>
    </lineage>
</organism>
<dbReference type="EMBL" id="CACRXK020005363">
    <property type="protein sequence ID" value="CAB4005944.1"/>
    <property type="molecule type" value="Genomic_DNA"/>
</dbReference>
<dbReference type="Proteomes" id="UP001152795">
    <property type="component" value="Unassembled WGS sequence"/>
</dbReference>
<keyword evidence="2" id="KW-1185">Reference proteome</keyword>
<protein>
    <submittedName>
        <fullName evidence="1">Uncharacterized protein</fullName>
    </submittedName>
</protein>
<sequence length="83" mass="9830">MTKSERTEEQRGWRLNTQIDFEFLVVDLTRKNWKNSQVYLFIDARDDAQLEKRYSTVCINNCRSACRTIGTFEAFCNQICPNV</sequence>
<comment type="caution">
    <text evidence="1">The sequence shown here is derived from an EMBL/GenBank/DDBJ whole genome shotgun (WGS) entry which is preliminary data.</text>
</comment>